<dbReference type="InterPro" id="IPR006311">
    <property type="entry name" value="TAT_signal"/>
</dbReference>
<comment type="subcellular location">
    <subcellularLocation>
        <location evidence="3">Periplasm</location>
    </subcellularLocation>
</comment>
<evidence type="ECO:0000313" key="19">
    <source>
        <dbReference type="EMBL" id="ABB40548.1"/>
    </source>
</evidence>
<dbReference type="Pfam" id="PF01058">
    <property type="entry name" value="Oxidored_q6"/>
    <property type="match status" value="1"/>
</dbReference>
<evidence type="ECO:0000256" key="5">
    <source>
        <dbReference type="ARBA" id="ARBA00011771"/>
    </source>
</evidence>
<dbReference type="GO" id="GO:0016020">
    <property type="term" value="C:membrane"/>
    <property type="evidence" value="ECO:0007669"/>
    <property type="project" value="TreeGrafter"/>
</dbReference>
<dbReference type="GO" id="GO:0051539">
    <property type="term" value="F:4 iron, 4 sulfur cluster binding"/>
    <property type="evidence" value="ECO:0007669"/>
    <property type="project" value="UniProtKB-KW"/>
</dbReference>
<reference evidence="19 20" key="1">
    <citation type="journal article" date="2011" name="J. Bacteriol.">
        <title>Complete genome sequence and updated annotation of Desulfovibrio alaskensis G20.</title>
        <authorList>
            <person name="Hauser L.J."/>
            <person name="Land M.L."/>
            <person name="Brown S.D."/>
            <person name="Larimer F."/>
            <person name="Keller K.L."/>
            <person name="Rapp-Giles B.J."/>
            <person name="Price M.N."/>
            <person name="Lin M."/>
            <person name="Bruce D.C."/>
            <person name="Detter J.C."/>
            <person name="Tapia R."/>
            <person name="Han C.S."/>
            <person name="Goodwin L.A."/>
            <person name="Cheng J.F."/>
            <person name="Pitluck S."/>
            <person name="Copeland A."/>
            <person name="Lucas S."/>
            <person name="Nolan M."/>
            <person name="Lapidus A.L."/>
            <person name="Palumbo A.V."/>
            <person name="Wall J.D."/>
        </authorList>
    </citation>
    <scope>NUCLEOTIDE SEQUENCE [LARGE SCALE GENOMIC DNA]</scope>
    <source>
        <strain evidence="20">ATCC BAA 1058 / DSM 17464 / G20</strain>
    </source>
</reference>
<feature type="binding site" evidence="16">
    <location>
        <position position="278"/>
    </location>
    <ligand>
        <name>[3Fe-4S] cluster</name>
        <dbReference type="ChEBI" id="CHEBI:21137"/>
    </ligand>
</feature>
<feature type="domain" description="Cytochrome-c3 hydrogenase C-terminal" evidence="18">
    <location>
        <begin position="230"/>
        <end position="311"/>
    </location>
</feature>
<dbReference type="GO" id="GO:0008901">
    <property type="term" value="F:ferredoxin hydrogenase activity"/>
    <property type="evidence" value="ECO:0007669"/>
    <property type="project" value="InterPro"/>
</dbReference>
<dbReference type="PANTHER" id="PTHR30013">
    <property type="entry name" value="NIFE / NIFESE HYDROGENASE SMALL SUBUNIT FAMILY MEMBER"/>
    <property type="match status" value="1"/>
</dbReference>
<keyword evidence="12 16" id="KW-0408">Iron</keyword>
<keyword evidence="10" id="KW-0574">Periplasm</keyword>
<comment type="subunit">
    <text evidence="5">Heterodimer of a large and a small subunit.</text>
</comment>
<gene>
    <name evidence="19" type="ordered locus">Dde_3755</name>
</gene>
<comment type="cofactor">
    <cofactor evidence="1">
        <name>[3Fe-4S] cluster</name>
        <dbReference type="ChEBI" id="CHEBI:21137"/>
    </cofactor>
</comment>
<dbReference type="Proteomes" id="UP000002710">
    <property type="component" value="Chromosome"/>
</dbReference>
<feature type="binding site" evidence="16">
    <location>
        <position position="235"/>
    </location>
    <ligand>
        <name>[4Fe-4S] cluster</name>
        <dbReference type="ChEBI" id="CHEBI:49883"/>
        <label>2</label>
    </ligand>
</feature>
<evidence type="ECO:0000256" key="15">
    <source>
        <dbReference type="ARBA" id="ARBA00029307"/>
    </source>
</evidence>
<feature type="domain" description="NADH:ubiquinone oxidoreductase-like 20kDa subunit" evidence="17">
    <location>
        <begin position="65"/>
        <end position="212"/>
    </location>
</feature>
<organism evidence="19 20">
    <name type="scientific">Oleidesulfovibrio alaskensis (strain ATCC BAA-1058 / DSM 17464 / G20)</name>
    <name type="common">Desulfovibrio alaskensis</name>
    <dbReference type="NCBI Taxonomy" id="207559"/>
    <lineage>
        <taxon>Bacteria</taxon>
        <taxon>Pseudomonadati</taxon>
        <taxon>Thermodesulfobacteriota</taxon>
        <taxon>Desulfovibrionia</taxon>
        <taxon>Desulfovibrionales</taxon>
        <taxon>Desulfovibrionaceae</taxon>
        <taxon>Oleidesulfovibrio</taxon>
    </lineage>
</organism>
<evidence type="ECO:0000256" key="12">
    <source>
        <dbReference type="ARBA" id="ARBA00023004"/>
    </source>
</evidence>
<dbReference type="PANTHER" id="PTHR30013:SF7">
    <property type="entry name" value="HYDROGENASE-2 SMALL CHAIN"/>
    <property type="match status" value="1"/>
</dbReference>
<feature type="binding site" evidence="16">
    <location>
        <position position="162"/>
    </location>
    <ligand>
        <name>[4Fe-4S] cluster</name>
        <dbReference type="ChEBI" id="CHEBI:49883"/>
        <label>1</label>
    </ligand>
</feature>
<comment type="cofactor">
    <cofactor evidence="2">
        <name>[4Fe-4S] cluster</name>
        <dbReference type="ChEBI" id="CHEBI:49883"/>
    </cofactor>
</comment>
<dbReference type="InterPro" id="IPR006137">
    <property type="entry name" value="NADH_UbQ_OxRdtase-like_20kDa"/>
</dbReference>
<dbReference type="GO" id="GO:0044569">
    <property type="term" value="C:[Ni-Fe] hydrogenase complex"/>
    <property type="evidence" value="ECO:0007669"/>
    <property type="project" value="TreeGrafter"/>
</dbReference>
<dbReference type="Gene3D" id="3.40.50.700">
    <property type="entry name" value="NADH:ubiquinone oxidoreductase-like, 20kDa subunit"/>
    <property type="match status" value="1"/>
</dbReference>
<feature type="binding site" evidence="16">
    <location>
        <position position="238"/>
    </location>
    <ligand>
        <name>[4Fe-4S] cluster</name>
        <dbReference type="ChEBI" id="CHEBI:49883"/>
        <label>2</label>
    </ligand>
</feature>
<dbReference type="STRING" id="207559.Dde_3755"/>
<evidence type="ECO:0000256" key="13">
    <source>
        <dbReference type="ARBA" id="ARBA00023014"/>
    </source>
</evidence>
<comment type="similarity">
    <text evidence="4">Belongs to the [NiFe]/[NiFeSe] hydrogenase small subunit family.</text>
</comment>
<keyword evidence="14 16" id="KW-0003">3Fe-4S</keyword>
<dbReference type="GO" id="GO:0042597">
    <property type="term" value="C:periplasmic space"/>
    <property type="evidence" value="ECO:0007669"/>
    <property type="project" value="UniProtKB-SubCell"/>
</dbReference>
<keyword evidence="8 16" id="KW-0479">Metal-binding</keyword>
<evidence type="ECO:0000256" key="2">
    <source>
        <dbReference type="ARBA" id="ARBA00001966"/>
    </source>
</evidence>
<dbReference type="PROSITE" id="PS51318">
    <property type="entry name" value="TAT"/>
    <property type="match status" value="1"/>
</dbReference>
<dbReference type="HOGENOM" id="CLU_046107_0_0_7"/>
<dbReference type="eggNOG" id="COG1740">
    <property type="taxonomic scope" value="Bacteria"/>
</dbReference>
<evidence type="ECO:0000256" key="16">
    <source>
        <dbReference type="PIRSR" id="PIRSR000310-1"/>
    </source>
</evidence>
<dbReference type="KEGG" id="dde:Dde_3755"/>
<name>Q30UU8_OLEA2</name>
<dbReference type="Pfam" id="PF14720">
    <property type="entry name" value="NiFe_hyd_SSU_C"/>
    <property type="match status" value="1"/>
</dbReference>
<dbReference type="EC" id="1.12.2.1" evidence="6"/>
<keyword evidence="11 19" id="KW-0560">Oxidoreductase</keyword>
<feature type="binding site" evidence="16">
    <location>
        <position position="263"/>
    </location>
    <ligand>
        <name>[4Fe-4S] cluster</name>
        <dbReference type="ChEBI" id="CHEBI:49883"/>
        <label>2</label>
    </ligand>
</feature>
<dbReference type="NCBIfam" id="TIGR01409">
    <property type="entry name" value="TAT_signal_seq"/>
    <property type="match status" value="1"/>
</dbReference>
<feature type="binding site" evidence="16">
    <location>
        <position position="296"/>
    </location>
    <ligand>
        <name>[3Fe-4S] cluster</name>
        <dbReference type="ChEBI" id="CHEBI:21137"/>
    </ligand>
</feature>
<evidence type="ECO:0000256" key="11">
    <source>
        <dbReference type="ARBA" id="ARBA00023002"/>
    </source>
</evidence>
<keyword evidence="9" id="KW-0732">Signal</keyword>
<evidence type="ECO:0000256" key="4">
    <source>
        <dbReference type="ARBA" id="ARBA00006605"/>
    </source>
</evidence>
<sequence length="321" mass="34565">MPNGNRFDALKMTVGTREVSRRDFMKFCGVMATFLGMGPAFAPQIAHALMTKKRPSVVYLHCAECTGCTEGLLRAYEPYFDEIIMNTISLDYCETVMAAAGDAAHAALEKALINPEGYICVIEGGIPTRHGGEYGKVGGETMFQLCARVASKAMATIAMGSCACFGGVQAAAPNPSGAKGVNEALKAVGVNAINIAGCPPNPMNFVGTVVHLLTKGMPELDTWNRPLLFFGDTVHDHCPRQKHFNKGEFAPGFGSPEAKKGWCLYQLGCKGPYTYNNCPTALFNQVNWPVKAGAPCIGCSEPNFWDKYSPFFHPIEDGPES</sequence>
<dbReference type="InterPro" id="IPR001821">
    <property type="entry name" value="NiFe_hydrogenase_ssu"/>
</dbReference>
<dbReference type="RefSeq" id="WP_011369402.1">
    <property type="nucleotide sequence ID" value="NC_007519.1"/>
</dbReference>
<protein>
    <recommendedName>
        <fullName evidence="6">cytochrome-c3 hydrogenase</fullName>
        <ecNumber evidence="6">1.12.2.1</ecNumber>
    </recommendedName>
</protein>
<feature type="binding site" evidence="16">
    <location>
        <position position="269"/>
    </location>
    <ligand>
        <name>[4Fe-4S] cluster</name>
        <dbReference type="ChEBI" id="CHEBI:49883"/>
        <label>2</label>
    </ligand>
</feature>
<dbReference type="InterPro" id="IPR037024">
    <property type="entry name" value="NiFe_Hase_small_N_sf"/>
</dbReference>
<dbReference type="AlphaFoldDB" id="Q30UU8"/>
<evidence type="ECO:0000256" key="9">
    <source>
        <dbReference type="ARBA" id="ARBA00022729"/>
    </source>
</evidence>
<proteinExistence type="inferred from homology"/>
<keyword evidence="7 16" id="KW-0004">4Fe-4S</keyword>
<evidence type="ECO:0000256" key="8">
    <source>
        <dbReference type="ARBA" id="ARBA00022723"/>
    </source>
</evidence>
<evidence type="ECO:0000313" key="20">
    <source>
        <dbReference type="Proteomes" id="UP000002710"/>
    </source>
</evidence>
<evidence type="ECO:0000256" key="14">
    <source>
        <dbReference type="ARBA" id="ARBA00023291"/>
    </source>
</evidence>
<evidence type="ECO:0000256" key="6">
    <source>
        <dbReference type="ARBA" id="ARBA00012159"/>
    </source>
</evidence>
<feature type="binding site" evidence="16">
    <location>
        <position position="65"/>
    </location>
    <ligand>
        <name>[4Fe-4S] cluster</name>
        <dbReference type="ChEBI" id="CHEBI:49883"/>
        <label>1</label>
    </ligand>
</feature>
<dbReference type="GO" id="GO:0009061">
    <property type="term" value="P:anaerobic respiration"/>
    <property type="evidence" value="ECO:0007669"/>
    <property type="project" value="TreeGrafter"/>
</dbReference>
<dbReference type="GO" id="GO:0051538">
    <property type="term" value="F:3 iron, 4 sulfur cluster binding"/>
    <property type="evidence" value="ECO:0007669"/>
    <property type="project" value="UniProtKB-KW"/>
</dbReference>
<dbReference type="PIRSF" id="PIRSF000310">
    <property type="entry name" value="NiFe_hyd_ssu"/>
    <property type="match status" value="1"/>
</dbReference>
<dbReference type="SUPFAM" id="SSF56770">
    <property type="entry name" value="HydA/Nqo6-like"/>
    <property type="match status" value="1"/>
</dbReference>
<dbReference type="PRINTS" id="PR00614">
    <property type="entry name" value="NIHGNASESMLL"/>
</dbReference>
<dbReference type="GO" id="GO:0009375">
    <property type="term" value="C:ferredoxin hydrogenase complex"/>
    <property type="evidence" value="ECO:0007669"/>
    <property type="project" value="InterPro"/>
</dbReference>
<comment type="catalytic activity">
    <reaction evidence="15">
        <text>2 Fe(III)-[cytochrome c3] + H2 = 2 Fe(II)-[cytochrome c3] + 2 H(+)</text>
        <dbReference type="Rhea" id="RHEA:20625"/>
        <dbReference type="Rhea" id="RHEA-COMP:11576"/>
        <dbReference type="Rhea" id="RHEA-COMP:11577"/>
        <dbReference type="ChEBI" id="CHEBI:15378"/>
        <dbReference type="ChEBI" id="CHEBI:18276"/>
        <dbReference type="ChEBI" id="CHEBI:29033"/>
        <dbReference type="ChEBI" id="CHEBI:29034"/>
        <dbReference type="EC" id="1.12.2.1"/>
    </reaction>
</comment>
<feature type="binding site" evidence="16">
    <location>
        <position position="198"/>
    </location>
    <ligand>
        <name>[4Fe-4S] cluster</name>
        <dbReference type="ChEBI" id="CHEBI:49883"/>
        <label>1</label>
    </ligand>
</feature>
<evidence type="ECO:0000259" key="17">
    <source>
        <dbReference type="Pfam" id="PF01058"/>
    </source>
</evidence>
<keyword evidence="20" id="KW-1185">Reference proteome</keyword>
<evidence type="ECO:0000256" key="1">
    <source>
        <dbReference type="ARBA" id="ARBA00001927"/>
    </source>
</evidence>
<dbReference type="GO" id="GO:0046872">
    <property type="term" value="F:metal ion binding"/>
    <property type="evidence" value="ECO:0007669"/>
    <property type="project" value="UniProtKB-KW"/>
</dbReference>
<dbReference type="NCBIfam" id="TIGR00391">
    <property type="entry name" value="hydA"/>
    <property type="match status" value="1"/>
</dbReference>
<dbReference type="Gene3D" id="4.10.480.10">
    <property type="entry name" value="Cytochrome-c3 hydrogenase, C-terminal domain"/>
    <property type="match status" value="1"/>
</dbReference>
<dbReference type="GO" id="GO:0009055">
    <property type="term" value="F:electron transfer activity"/>
    <property type="evidence" value="ECO:0007669"/>
    <property type="project" value="TreeGrafter"/>
</dbReference>
<dbReference type="InterPro" id="IPR037148">
    <property type="entry name" value="NiFe-Hase_small_C_sf"/>
</dbReference>
<evidence type="ECO:0000256" key="3">
    <source>
        <dbReference type="ARBA" id="ARBA00004418"/>
    </source>
</evidence>
<keyword evidence="13 16" id="KW-0411">Iron-sulfur</keyword>
<accession>Q30UU8</accession>
<dbReference type="InterPro" id="IPR027394">
    <property type="entry name" value="Cytochrome-c3_hydrogenase_C"/>
</dbReference>
<dbReference type="EMBL" id="CP000112">
    <property type="protein sequence ID" value="ABB40548.1"/>
    <property type="molecule type" value="Genomic_DNA"/>
</dbReference>
<dbReference type="GO" id="GO:0047806">
    <property type="term" value="F:cytochrome-c3 hydrogenase activity"/>
    <property type="evidence" value="ECO:0007669"/>
    <property type="project" value="UniProtKB-EC"/>
</dbReference>
<evidence type="ECO:0000256" key="7">
    <source>
        <dbReference type="ARBA" id="ARBA00022485"/>
    </source>
</evidence>
<dbReference type="InterPro" id="IPR019546">
    <property type="entry name" value="TAT_signal_bac_arc"/>
</dbReference>
<evidence type="ECO:0000259" key="18">
    <source>
        <dbReference type="Pfam" id="PF14720"/>
    </source>
</evidence>
<feature type="binding site" evidence="16">
    <location>
        <position position="68"/>
    </location>
    <ligand>
        <name>[4Fe-4S] cluster</name>
        <dbReference type="ChEBI" id="CHEBI:49883"/>
        <label>1</label>
    </ligand>
</feature>
<feature type="binding site" evidence="16">
    <location>
        <position position="299"/>
    </location>
    <ligand>
        <name>[3Fe-4S] cluster</name>
        <dbReference type="ChEBI" id="CHEBI:21137"/>
    </ligand>
</feature>
<evidence type="ECO:0000256" key="10">
    <source>
        <dbReference type="ARBA" id="ARBA00022764"/>
    </source>
</evidence>